<dbReference type="RefSeq" id="XP_045960631.1">
    <property type="nucleotide sequence ID" value="XM_046095132.1"/>
</dbReference>
<evidence type="ECO:0000313" key="2">
    <source>
        <dbReference type="Proteomes" id="UP000758603"/>
    </source>
</evidence>
<dbReference type="Proteomes" id="UP000758603">
    <property type="component" value="Unassembled WGS sequence"/>
</dbReference>
<gene>
    <name evidence="1" type="ORF">BKA67DRAFT_154628</name>
</gene>
<protein>
    <submittedName>
        <fullName evidence="1">Uncharacterized protein</fullName>
    </submittedName>
</protein>
<keyword evidence="2" id="KW-1185">Reference proteome</keyword>
<evidence type="ECO:0000313" key="1">
    <source>
        <dbReference type="EMBL" id="KAH6656397.1"/>
    </source>
</evidence>
<dbReference type="EMBL" id="JAGPXC010000002">
    <property type="protein sequence ID" value="KAH6656397.1"/>
    <property type="molecule type" value="Genomic_DNA"/>
</dbReference>
<sequence length="102" mass="11658">MRIQDKYITSLSPLPDSFKINNRCRSAEPEIFVSLVAQIRAIIHVAAQTLVDIQPTSTSSSYRLQYLYAASRITHLTWFCFLRPDRSTVGYLKATTFCVQLL</sequence>
<dbReference type="GeneID" id="70124025"/>
<dbReference type="AlphaFoldDB" id="A0A9P8UQ51"/>
<name>A0A9P8UQ51_9PEZI</name>
<comment type="caution">
    <text evidence="1">The sequence shown here is derived from an EMBL/GenBank/DDBJ whole genome shotgun (WGS) entry which is preliminary data.</text>
</comment>
<organism evidence="1 2">
    <name type="scientific">Truncatella angustata</name>
    <dbReference type="NCBI Taxonomy" id="152316"/>
    <lineage>
        <taxon>Eukaryota</taxon>
        <taxon>Fungi</taxon>
        <taxon>Dikarya</taxon>
        <taxon>Ascomycota</taxon>
        <taxon>Pezizomycotina</taxon>
        <taxon>Sordariomycetes</taxon>
        <taxon>Xylariomycetidae</taxon>
        <taxon>Amphisphaeriales</taxon>
        <taxon>Sporocadaceae</taxon>
        <taxon>Truncatella</taxon>
    </lineage>
</organism>
<reference evidence="1" key="1">
    <citation type="journal article" date="2021" name="Nat. Commun.">
        <title>Genetic determinants of endophytism in the Arabidopsis root mycobiome.</title>
        <authorList>
            <person name="Mesny F."/>
            <person name="Miyauchi S."/>
            <person name="Thiergart T."/>
            <person name="Pickel B."/>
            <person name="Atanasova L."/>
            <person name="Karlsson M."/>
            <person name="Huettel B."/>
            <person name="Barry K.W."/>
            <person name="Haridas S."/>
            <person name="Chen C."/>
            <person name="Bauer D."/>
            <person name="Andreopoulos W."/>
            <person name="Pangilinan J."/>
            <person name="LaButti K."/>
            <person name="Riley R."/>
            <person name="Lipzen A."/>
            <person name="Clum A."/>
            <person name="Drula E."/>
            <person name="Henrissat B."/>
            <person name="Kohler A."/>
            <person name="Grigoriev I.V."/>
            <person name="Martin F.M."/>
            <person name="Hacquard S."/>
        </authorList>
    </citation>
    <scope>NUCLEOTIDE SEQUENCE</scope>
    <source>
        <strain evidence="1">MPI-SDFR-AT-0073</strain>
    </source>
</reference>
<accession>A0A9P8UQ51</accession>
<proteinExistence type="predicted"/>